<feature type="region of interest" description="Disordered" evidence="7">
    <location>
        <begin position="1"/>
        <end position="49"/>
    </location>
</feature>
<keyword evidence="5 8" id="KW-1133">Transmembrane helix</keyword>
<evidence type="ECO:0000256" key="4">
    <source>
        <dbReference type="ARBA" id="ARBA00022692"/>
    </source>
</evidence>
<accession>A0ABM6HJS4</accession>
<reference evidence="10 11" key="1">
    <citation type="journal article" date="2017" name="J. Biotechnol.">
        <title>The complete genome sequence of Streptomyces autolyticus CGMCC 0516, the producer of geldanamycin, autolytimycin, reblastatin and elaiophylin.</title>
        <authorList>
            <person name="Yin M."/>
            <person name="Jiang M."/>
            <person name="Ren Z."/>
            <person name="Dong Y."/>
            <person name="Lu T."/>
        </authorList>
    </citation>
    <scope>NUCLEOTIDE SEQUENCE [LARGE SCALE GENOMIC DNA]</scope>
    <source>
        <strain evidence="10 11">CGMCC0516</strain>
    </source>
</reference>
<name>A0ABM6HJS4_9ACTN</name>
<dbReference type="InterPro" id="IPR050051">
    <property type="entry name" value="EccE_dom"/>
</dbReference>
<feature type="compositionally biased region" description="Pro residues" evidence="7">
    <location>
        <begin position="22"/>
        <end position="35"/>
    </location>
</feature>
<organism evidence="10 11">
    <name type="scientific">Streptomyces autolyticus</name>
    <dbReference type="NCBI Taxonomy" id="75293"/>
    <lineage>
        <taxon>Bacteria</taxon>
        <taxon>Bacillati</taxon>
        <taxon>Actinomycetota</taxon>
        <taxon>Actinomycetes</taxon>
        <taxon>Kitasatosporales</taxon>
        <taxon>Streptomycetaceae</taxon>
        <taxon>Streptomyces</taxon>
    </lineage>
</organism>
<keyword evidence="6 8" id="KW-0472">Membrane</keyword>
<keyword evidence="4 8" id="KW-0812">Transmembrane</keyword>
<evidence type="ECO:0000256" key="2">
    <source>
        <dbReference type="ARBA" id="ARBA00007759"/>
    </source>
</evidence>
<dbReference type="EMBL" id="CP019458">
    <property type="protein sequence ID" value="AQA14356.1"/>
    <property type="molecule type" value="Genomic_DNA"/>
</dbReference>
<dbReference type="NCBIfam" id="TIGR03923">
    <property type="entry name" value="T7SS_EccE"/>
    <property type="match status" value="1"/>
</dbReference>
<comment type="subcellular location">
    <subcellularLocation>
        <location evidence="1">Cell membrane</location>
    </subcellularLocation>
</comment>
<comment type="similarity">
    <text evidence="2">Belongs to the EccE family.</text>
</comment>
<feature type="domain" description="Type VII secretion system protein EccE" evidence="9">
    <location>
        <begin position="238"/>
        <end position="346"/>
    </location>
</feature>
<gene>
    <name evidence="10" type="ORF">BV401_32050</name>
</gene>
<evidence type="ECO:0000259" key="9">
    <source>
        <dbReference type="Pfam" id="PF11203"/>
    </source>
</evidence>
<evidence type="ECO:0000256" key="7">
    <source>
        <dbReference type="SAM" id="MobiDB-lite"/>
    </source>
</evidence>
<evidence type="ECO:0000256" key="8">
    <source>
        <dbReference type="SAM" id="Phobius"/>
    </source>
</evidence>
<dbReference type="Pfam" id="PF11203">
    <property type="entry name" value="EccE"/>
    <property type="match status" value="1"/>
</dbReference>
<feature type="transmembrane region" description="Helical" evidence="8">
    <location>
        <begin position="79"/>
        <end position="97"/>
    </location>
</feature>
<dbReference type="InterPro" id="IPR021368">
    <property type="entry name" value="T7SS_EccE"/>
</dbReference>
<feature type="compositionally biased region" description="Low complexity" evidence="7">
    <location>
        <begin position="36"/>
        <end position="46"/>
    </location>
</feature>
<feature type="compositionally biased region" description="Low complexity" evidence="7">
    <location>
        <begin position="1"/>
        <end position="21"/>
    </location>
</feature>
<dbReference type="RefSeq" id="WP_237287955.1">
    <property type="nucleotide sequence ID" value="NZ_CP019458.1"/>
</dbReference>
<keyword evidence="11" id="KW-1185">Reference proteome</keyword>
<proteinExistence type="inferred from homology"/>
<sequence>MAAATRARTARSASGRGAPSGSRPPAPADAPPTAPPIASATPRTTSRPGSIGPLRLQQFVLIEVAAAIVLAAGVVNKFLLLPAGVVGVVLVLLAVVTRHQQPIPEWLGTALALRRRQRQAAKPIEAGADPGFTPALECEPALRTYTFTDRERRMVGLVGDGTFLTAILQVDATDSPLRPHRTQRPLPLSLLRDAMDVDGIALESVQVVQHALAAPAPHLSAQTVPVRNYGPLQEQTGAPAVRLTWVALKFDPELCPEAVAARGGGLEGAQRCVLRAADQLSSRLQGAGFGVTLLPEEGVTAAIATAASVNPRATAQARQTNTLSRRTVESTRAWRCDDRWHTTYWISRWPQLGPGATPLPQLAALLTSLPALGTTLSLTLRRGGTQGGRPAPTVTGHVRITGHSADDLVGMRRELQRTARGVRVGLARLDREQVPGVLATLPLGGTR</sequence>
<evidence type="ECO:0000256" key="5">
    <source>
        <dbReference type="ARBA" id="ARBA00022989"/>
    </source>
</evidence>
<evidence type="ECO:0000256" key="1">
    <source>
        <dbReference type="ARBA" id="ARBA00004236"/>
    </source>
</evidence>
<dbReference type="Proteomes" id="UP000187851">
    <property type="component" value="Chromosome"/>
</dbReference>
<keyword evidence="3" id="KW-1003">Cell membrane</keyword>
<protein>
    <submittedName>
        <fullName evidence="10">Type VII secretion protein EccE</fullName>
    </submittedName>
</protein>
<evidence type="ECO:0000256" key="3">
    <source>
        <dbReference type="ARBA" id="ARBA00022475"/>
    </source>
</evidence>
<evidence type="ECO:0000256" key="6">
    <source>
        <dbReference type="ARBA" id="ARBA00023136"/>
    </source>
</evidence>
<evidence type="ECO:0000313" key="10">
    <source>
        <dbReference type="EMBL" id="AQA14356.1"/>
    </source>
</evidence>
<evidence type="ECO:0000313" key="11">
    <source>
        <dbReference type="Proteomes" id="UP000187851"/>
    </source>
</evidence>